<proteinExistence type="inferred from homology"/>
<dbReference type="Gene3D" id="3.40.50.300">
    <property type="entry name" value="P-loop containing nucleotide triphosphate hydrolases"/>
    <property type="match status" value="1"/>
</dbReference>
<dbReference type="GO" id="GO:0043531">
    <property type="term" value="F:ADP binding"/>
    <property type="evidence" value="ECO:0007669"/>
    <property type="project" value="InterPro"/>
</dbReference>
<comment type="similarity">
    <text evidence="1">Belongs to the AfsR/DnrI/RedD regulatory family.</text>
</comment>
<dbReference type="EMBL" id="CP109071">
    <property type="protein sequence ID" value="WSA32739.1"/>
    <property type="molecule type" value="Genomic_DNA"/>
</dbReference>
<dbReference type="PRINTS" id="PR00364">
    <property type="entry name" value="DISEASERSIST"/>
</dbReference>
<evidence type="ECO:0000313" key="9">
    <source>
        <dbReference type="Proteomes" id="UP000199343"/>
    </source>
</evidence>
<dbReference type="SUPFAM" id="SSF46894">
    <property type="entry name" value="C-terminal effector domain of the bipartite response regulators"/>
    <property type="match status" value="1"/>
</dbReference>
<dbReference type="SUPFAM" id="SSF52540">
    <property type="entry name" value="P-loop containing nucleoside triphosphate hydrolases"/>
    <property type="match status" value="1"/>
</dbReference>
<dbReference type="Gene3D" id="1.10.10.10">
    <property type="entry name" value="Winged helix-like DNA-binding domain superfamily/Winged helix DNA-binding domain"/>
    <property type="match status" value="1"/>
</dbReference>
<evidence type="ECO:0000259" key="6">
    <source>
        <dbReference type="PROSITE" id="PS51755"/>
    </source>
</evidence>
<feature type="domain" description="OmpR/PhoB-type" evidence="6">
    <location>
        <begin position="1"/>
        <end position="95"/>
    </location>
</feature>
<dbReference type="GO" id="GO:0003677">
    <property type="term" value="F:DNA binding"/>
    <property type="evidence" value="ECO:0007669"/>
    <property type="project" value="UniProtKB-UniRule"/>
</dbReference>
<evidence type="ECO:0000256" key="3">
    <source>
        <dbReference type="ARBA" id="ARBA00023125"/>
    </source>
</evidence>
<keyword evidence="2" id="KW-0805">Transcription regulation</keyword>
<reference evidence="7 9" key="1">
    <citation type="submission" date="2016-06" db="EMBL/GenBank/DDBJ databases">
        <authorList>
            <person name="Kjaerup R.B."/>
            <person name="Dalgaard T.S."/>
            <person name="Juul-Madsen H.R."/>
        </authorList>
    </citation>
    <scope>NUCLEOTIDE SEQUENCE [LARGE SCALE GENOMIC DNA]</scope>
    <source>
        <strain evidence="7 9">DSM 43363</strain>
    </source>
</reference>
<reference evidence="8 10" key="2">
    <citation type="submission" date="2022-10" db="EMBL/GenBank/DDBJ databases">
        <title>The complete genomes of actinobacterial strains from the NBC collection.</title>
        <authorList>
            <person name="Joergensen T.S."/>
            <person name="Alvarez Arevalo M."/>
            <person name="Sterndorff E.B."/>
            <person name="Faurdal D."/>
            <person name="Vuksanovic O."/>
            <person name="Mourched A.-S."/>
            <person name="Charusanti P."/>
            <person name="Shaw S."/>
            <person name="Blin K."/>
            <person name="Weber T."/>
        </authorList>
    </citation>
    <scope>NUCLEOTIDE SEQUENCE [LARGE SCALE GENOMIC DNA]</scope>
    <source>
        <strain evidence="8 10">NBC 01809</strain>
    </source>
</reference>
<dbReference type="AlphaFoldDB" id="A0A1C6W5C4"/>
<dbReference type="InterPro" id="IPR016032">
    <property type="entry name" value="Sig_transdc_resp-reg_C-effctor"/>
</dbReference>
<dbReference type="InterPro" id="IPR051677">
    <property type="entry name" value="AfsR-DnrI-RedD_regulator"/>
</dbReference>
<gene>
    <name evidence="7" type="ORF">GA0070608_6046</name>
    <name evidence="8" type="ORF">OIE14_01255</name>
</gene>
<dbReference type="InterPro" id="IPR027417">
    <property type="entry name" value="P-loop_NTPase"/>
</dbReference>
<evidence type="ECO:0000256" key="1">
    <source>
        <dbReference type="ARBA" id="ARBA00005820"/>
    </source>
</evidence>
<evidence type="ECO:0000256" key="2">
    <source>
        <dbReference type="ARBA" id="ARBA00023015"/>
    </source>
</evidence>
<dbReference type="InterPro" id="IPR005158">
    <property type="entry name" value="BTAD"/>
</dbReference>
<accession>A0A1C6W5C4</accession>
<evidence type="ECO:0000256" key="5">
    <source>
        <dbReference type="PROSITE-ProRule" id="PRU01091"/>
    </source>
</evidence>
<dbReference type="PANTHER" id="PTHR35807">
    <property type="entry name" value="TRANSCRIPTIONAL REGULATOR REDD-RELATED"/>
    <property type="match status" value="1"/>
</dbReference>
<dbReference type="PANTHER" id="PTHR35807:SF1">
    <property type="entry name" value="TRANSCRIPTIONAL REGULATOR REDD"/>
    <property type="match status" value="1"/>
</dbReference>
<keyword evidence="4" id="KW-0804">Transcription</keyword>
<evidence type="ECO:0000313" key="8">
    <source>
        <dbReference type="EMBL" id="WSA32739.1"/>
    </source>
</evidence>
<name>A0A1C6W5C4_9ACTN</name>
<dbReference type="SMART" id="SM01043">
    <property type="entry name" value="BTAD"/>
    <property type="match status" value="1"/>
</dbReference>
<dbReference type="Proteomes" id="UP000199343">
    <property type="component" value="Unassembled WGS sequence"/>
</dbReference>
<dbReference type="SMART" id="SM00862">
    <property type="entry name" value="Trans_reg_C"/>
    <property type="match status" value="1"/>
</dbReference>
<keyword evidence="10" id="KW-1185">Reference proteome</keyword>
<dbReference type="Proteomes" id="UP001334804">
    <property type="component" value="Chromosome"/>
</dbReference>
<dbReference type="SUPFAM" id="SSF48452">
    <property type="entry name" value="TPR-like"/>
    <property type="match status" value="1"/>
</dbReference>
<dbReference type="Pfam" id="PF03704">
    <property type="entry name" value="BTAD"/>
    <property type="match status" value="1"/>
</dbReference>
<dbReference type="EMBL" id="FMIC01000002">
    <property type="protein sequence ID" value="SCL73732.1"/>
    <property type="molecule type" value="Genomic_DNA"/>
</dbReference>
<sequence>MELTFRILGPVRVCRDGGPLRLPPGRPTAMLVTLLLHAGVAVPVERLREELWAGPAPASAVANLRSHASQLRHLLAAPDEPARLHAQHGGYRLRVGPGELDAAEFERLAAEGHAARAAGQPAVAAPLLARALALWSAADPPPAYGPATATAFDRLRERRTAAREAYAACRLDLGDRGSPELLALLHGHLAENPLREPGWALLMTAQSRAGDPAAALETYRAASRALARELGIAPGPELTGLYRALPRRDLRPQPSAGRPAVHARDRPARVRPVLVPHELPCAAAPFVGRRAELTRLRTALTGAREYPVTVTAYGMAGVGKSALGLRAAVAVLEAFPDGQLHLDLGGSVAGTPLPPAEVAARVLRSFRDAAGEPEPVGLAEARARVRSLLFGRRVLLVLDNAADPAQVDGLLPARGGCALLVTSRCPVPDGDTRPLRVDPLPPGDGLALLRAAAGDRRVDEEPEAASAVVALCEGLPLALRTVARRLTEGPHWSMARLARLLRDERYRLAETGLRPRLTASYRRLGPAAPLFRRLGGSRSEPITAETAATLTGLPPEDTVRALDRLVAAQLAEPTGPGHYRIGELVRLYAAELAAVEPPPGQTGAAASSR</sequence>
<dbReference type="Gene3D" id="1.25.40.10">
    <property type="entry name" value="Tetratricopeptide repeat domain"/>
    <property type="match status" value="1"/>
</dbReference>
<dbReference type="RefSeq" id="WP_176733902.1">
    <property type="nucleotide sequence ID" value="NZ_CP109071.1"/>
</dbReference>
<feature type="DNA-binding region" description="OmpR/PhoB-type" evidence="5">
    <location>
        <begin position="1"/>
        <end position="95"/>
    </location>
</feature>
<dbReference type="STRING" id="47871.GA0070608_6046"/>
<keyword evidence="3 5" id="KW-0238">DNA-binding</keyword>
<dbReference type="PROSITE" id="PS51755">
    <property type="entry name" value="OMPR_PHOB"/>
    <property type="match status" value="1"/>
</dbReference>
<dbReference type="InterPro" id="IPR036388">
    <property type="entry name" value="WH-like_DNA-bd_sf"/>
</dbReference>
<dbReference type="InterPro" id="IPR001867">
    <property type="entry name" value="OmpR/PhoB-type_DNA-bd"/>
</dbReference>
<dbReference type="GO" id="GO:0006355">
    <property type="term" value="P:regulation of DNA-templated transcription"/>
    <property type="evidence" value="ECO:0007669"/>
    <property type="project" value="InterPro"/>
</dbReference>
<dbReference type="InterPro" id="IPR011990">
    <property type="entry name" value="TPR-like_helical_dom_sf"/>
</dbReference>
<evidence type="ECO:0000313" key="7">
    <source>
        <dbReference type="EMBL" id="SCL73732.1"/>
    </source>
</evidence>
<organism evidence="7 9">
    <name type="scientific">Micromonospora peucetia</name>
    <dbReference type="NCBI Taxonomy" id="47871"/>
    <lineage>
        <taxon>Bacteria</taxon>
        <taxon>Bacillati</taxon>
        <taxon>Actinomycetota</taxon>
        <taxon>Actinomycetes</taxon>
        <taxon>Micromonosporales</taxon>
        <taxon>Micromonosporaceae</taxon>
        <taxon>Micromonospora</taxon>
    </lineage>
</organism>
<protein>
    <submittedName>
        <fullName evidence="7">DNA-binding transcriptional activator of the SARP family</fullName>
    </submittedName>
    <submittedName>
        <fullName evidence="8">NB-ARC domain-containing protein</fullName>
    </submittedName>
</protein>
<dbReference type="GO" id="GO:0000160">
    <property type="term" value="P:phosphorelay signal transduction system"/>
    <property type="evidence" value="ECO:0007669"/>
    <property type="project" value="InterPro"/>
</dbReference>
<evidence type="ECO:0000313" key="10">
    <source>
        <dbReference type="Proteomes" id="UP001334804"/>
    </source>
</evidence>
<evidence type="ECO:0000256" key="4">
    <source>
        <dbReference type="ARBA" id="ARBA00023163"/>
    </source>
</evidence>